<sequence length="236" mass="25207">MRHPPRPAPRRNAGFTLIELLVAALIMAVMAGLGWRGLDSVAQGRDTARTRMHAAERLSLTMRQMADDLAAATDEGAALPAVGLAGNGDLLIVRRAPQAMGEDMRAWPGASLPPDAGWLQVARWGLRGGRWMRWASAPTASRGALLAAMQSPQGTAIEALPDITDMRVLVYRYAGIGILQQSGSWSNPYTSANSAAGSNPAFASLRTPAALRLTLQSAAPDLQGTIMREFLLENRQ</sequence>
<comment type="caution">
    <text evidence="2">The sequence shown here is derived from an EMBL/GenBank/DDBJ whole genome shotgun (WGS) entry which is preliminary data.</text>
</comment>
<dbReference type="EMBL" id="CABM01000003">
    <property type="protein sequence ID" value="CBH95248.1"/>
    <property type="molecule type" value="Genomic_DNA"/>
</dbReference>
<evidence type="ECO:0008006" key="3">
    <source>
        <dbReference type="Google" id="ProtNLM"/>
    </source>
</evidence>
<keyword evidence="1" id="KW-1133">Transmembrane helix</keyword>
<dbReference type="InterPro" id="IPR012902">
    <property type="entry name" value="N_methyl_site"/>
</dbReference>
<dbReference type="InterPro" id="IPR045584">
    <property type="entry name" value="Pilin-like"/>
</dbReference>
<evidence type="ECO:0000256" key="1">
    <source>
        <dbReference type="SAM" id="Phobius"/>
    </source>
</evidence>
<dbReference type="AlphaFoldDB" id="E6PJZ7"/>
<name>E6PJZ7_9ZZZZ</name>
<dbReference type="NCBIfam" id="TIGR02532">
    <property type="entry name" value="IV_pilin_GFxxxE"/>
    <property type="match status" value="1"/>
</dbReference>
<keyword evidence="1" id="KW-0472">Membrane</keyword>
<keyword evidence="1" id="KW-0812">Transmembrane</keyword>
<feature type="transmembrane region" description="Helical" evidence="1">
    <location>
        <begin position="12"/>
        <end position="35"/>
    </location>
</feature>
<evidence type="ECO:0000313" key="2">
    <source>
        <dbReference type="EMBL" id="CBH95248.1"/>
    </source>
</evidence>
<gene>
    <name evidence="2" type="ORF">CARN2_0637</name>
</gene>
<accession>E6PJZ7</accession>
<dbReference type="SUPFAM" id="SSF54523">
    <property type="entry name" value="Pili subunits"/>
    <property type="match status" value="1"/>
</dbReference>
<proteinExistence type="predicted"/>
<reference evidence="2" key="1">
    <citation type="submission" date="2009-10" db="EMBL/GenBank/DDBJ databases">
        <title>Diversity of trophic interactions inside an arsenic-rich microbial ecosystem.</title>
        <authorList>
            <person name="Bertin P.N."/>
            <person name="Heinrich-Salmeron A."/>
            <person name="Pelletier E."/>
            <person name="Goulhen-Chollet F."/>
            <person name="Arsene-Ploetze F."/>
            <person name="Gallien S."/>
            <person name="Calteau A."/>
            <person name="Vallenet D."/>
            <person name="Casiot C."/>
            <person name="Chane-Woon-Ming B."/>
            <person name="Giloteaux L."/>
            <person name="Barakat M."/>
            <person name="Bonnefoy V."/>
            <person name="Bruneel O."/>
            <person name="Chandler M."/>
            <person name="Cleiss J."/>
            <person name="Duran R."/>
            <person name="Elbaz-Poulichet F."/>
            <person name="Fonknechten N."/>
            <person name="Lauga B."/>
            <person name="Mornico D."/>
            <person name="Ortet P."/>
            <person name="Schaeffer C."/>
            <person name="Siguier P."/>
            <person name="Alexander Thil Smith A."/>
            <person name="Van Dorsselaer A."/>
            <person name="Weissenbach J."/>
            <person name="Medigue C."/>
            <person name="Le Paslier D."/>
        </authorList>
    </citation>
    <scope>NUCLEOTIDE SEQUENCE</scope>
</reference>
<dbReference type="Pfam" id="PF07963">
    <property type="entry name" value="N_methyl"/>
    <property type="match status" value="1"/>
</dbReference>
<protein>
    <recommendedName>
        <fullName evidence="3">General secretion pathway protein J</fullName>
    </recommendedName>
</protein>
<organism evidence="2">
    <name type="scientific">mine drainage metagenome</name>
    <dbReference type="NCBI Taxonomy" id="410659"/>
    <lineage>
        <taxon>unclassified sequences</taxon>
        <taxon>metagenomes</taxon>
        <taxon>ecological metagenomes</taxon>
    </lineage>
</organism>